<dbReference type="AlphaFoldDB" id="A0A1Z4C0D6"/>
<dbReference type="EMBL" id="CP022129">
    <property type="protein sequence ID" value="ASF47014.1"/>
    <property type="molecule type" value="Genomic_DNA"/>
</dbReference>
<gene>
    <name evidence="1" type="ORF">CEK71_13550</name>
</gene>
<organism evidence="1 2">
    <name type="scientific">Methylovulum psychrotolerans</name>
    <dbReference type="NCBI Taxonomy" id="1704499"/>
    <lineage>
        <taxon>Bacteria</taxon>
        <taxon>Pseudomonadati</taxon>
        <taxon>Pseudomonadota</taxon>
        <taxon>Gammaproteobacteria</taxon>
        <taxon>Methylococcales</taxon>
        <taxon>Methylococcaceae</taxon>
        <taxon>Methylovulum</taxon>
    </lineage>
</organism>
<evidence type="ECO:0000313" key="2">
    <source>
        <dbReference type="Proteomes" id="UP000197019"/>
    </source>
</evidence>
<evidence type="ECO:0000313" key="1">
    <source>
        <dbReference type="EMBL" id="ASF47014.1"/>
    </source>
</evidence>
<name>A0A1Z4C0D6_9GAMM</name>
<keyword evidence="2" id="KW-1185">Reference proteome</keyword>
<sequence length="79" mass="8520">MNARVLPFPIRSGHRLSHSGQSGAVVLTDDEETQLYQAKKMLQLVEDLSQSDLTAPCGSINREALAVFAQVVGGLIPSR</sequence>
<accession>A0A1Z4C0D6</accession>
<reference evidence="1 2" key="1">
    <citation type="submission" date="2017-06" db="EMBL/GenBank/DDBJ databases">
        <title>Genome Sequencing of the methanotroph Methylovulum psychrotolerants str. HV10-M2 isolated from a high-altitude environment.</title>
        <authorList>
            <person name="Mateos-Rivera A."/>
        </authorList>
    </citation>
    <scope>NUCLEOTIDE SEQUENCE [LARGE SCALE GENOMIC DNA]</scope>
    <source>
        <strain evidence="1 2">HV10_M2</strain>
    </source>
</reference>
<dbReference type="KEGG" id="mpsy:CEK71_13550"/>
<protein>
    <submittedName>
        <fullName evidence="1">Uncharacterized protein</fullName>
    </submittedName>
</protein>
<dbReference type="RefSeq" id="WP_088619886.1">
    <property type="nucleotide sequence ID" value="NZ_CP022129.1"/>
</dbReference>
<dbReference type="Proteomes" id="UP000197019">
    <property type="component" value="Chromosome"/>
</dbReference>
<proteinExistence type="predicted"/>